<dbReference type="GO" id="GO:0016616">
    <property type="term" value="F:oxidoreductase activity, acting on the CH-OH group of donors, NAD or NADP as acceptor"/>
    <property type="evidence" value="ECO:0007669"/>
    <property type="project" value="TreeGrafter"/>
</dbReference>
<evidence type="ECO:0000256" key="1">
    <source>
        <dbReference type="ARBA" id="ARBA00006484"/>
    </source>
</evidence>
<dbReference type="AlphaFoldDB" id="A0A1E4SF86"/>
<dbReference type="EMBL" id="KV453914">
    <property type="protein sequence ID" value="ODV78194.1"/>
    <property type="molecule type" value="Genomic_DNA"/>
</dbReference>
<accession>A0A1E4SF86</accession>
<evidence type="ECO:0000256" key="2">
    <source>
        <dbReference type="ARBA" id="ARBA00022857"/>
    </source>
</evidence>
<evidence type="ECO:0000256" key="4">
    <source>
        <dbReference type="RuleBase" id="RU000363"/>
    </source>
</evidence>
<gene>
    <name evidence="5" type="ORF">CANTADRAFT_27088</name>
</gene>
<comment type="similarity">
    <text evidence="1 4">Belongs to the short-chain dehydrogenases/reductases (SDR) family.</text>
</comment>
<dbReference type="PRINTS" id="PR00081">
    <property type="entry name" value="GDHRDH"/>
</dbReference>
<evidence type="ECO:0000313" key="6">
    <source>
        <dbReference type="Proteomes" id="UP000094285"/>
    </source>
</evidence>
<evidence type="ECO:0000256" key="3">
    <source>
        <dbReference type="ARBA" id="ARBA00023002"/>
    </source>
</evidence>
<proteinExistence type="inferred from homology"/>
<dbReference type="STRING" id="984487.A0A1E4SF86"/>
<dbReference type="Pfam" id="PF00106">
    <property type="entry name" value="adh_short"/>
    <property type="match status" value="1"/>
</dbReference>
<dbReference type="InterPro" id="IPR020904">
    <property type="entry name" value="Sc_DH/Rdtase_CS"/>
</dbReference>
<keyword evidence="2" id="KW-0521">NADP</keyword>
<dbReference type="PROSITE" id="PS00061">
    <property type="entry name" value="ADH_SHORT"/>
    <property type="match status" value="1"/>
</dbReference>
<dbReference type="PANTHER" id="PTHR42760:SF133">
    <property type="entry name" value="3-OXOACYL-[ACYL-CARRIER-PROTEIN] REDUCTASE"/>
    <property type="match status" value="1"/>
</dbReference>
<dbReference type="OrthoDB" id="417891at2759"/>
<dbReference type="PANTHER" id="PTHR42760">
    <property type="entry name" value="SHORT-CHAIN DEHYDROGENASES/REDUCTASES FAMILY MEMBER"/>
    <property type="match status" value="1"/>
</dbReference>
<dbReference type="RefSeq" id="XP_020063316.1">
    <property type="nucleotide sequence ID" value="XM_020207992.1"/>
</dbReference>
<sequence>MELIGHKALVTGASRGLGKAISHELASRGCSVVLLARNKHALRENLLQLPCNSPHQVHLYIDYDLLDVLQEPLDPRISEELKGVSALVNCAGISNYVLLPRLMNKYIESTIALNLIAPIVLSKHAYMPMLKSASRISKAPSGTLKRPVILNISSVLSLTDKTLAGTSVYAASKAGLLGFTTSLANELKGKVRVNALLPGLVPGTDMGASAHLDGELGAVTIEDVVKEVARIICDDTVNGECVILDGGNSKFIEATIKE</sequence>
<reference evidence="6" key="1">
    <citation type="submission" date="2016-05" db="EMBL/GenBank/DDBJ databases">
        <title>Comparative genomics of biotechnologically important yeasts.</title>
        <authorList>
            <consortium name="DOE Joint Genome Institute"/>
            <person name="Riley R."/>
            <person name="Haridas S."/>
            <person name="Wolfe K.H."/>
            <person name="Lopes M.R."/>
            <person name="Hittinger C.T."/>
            <person name="Goker M."/>
            <person name="Salamov A."/>
            <person name="Wisecaver J."/>
            <person name="Long T.M."/>
            <person name="Aerts A.L."/>
            <person name="Barry K."/>
            <person name="Choi C."/>
            <person name="Clum A."/>
            <person name="Coughlan A.Y."/>
            <person name="Deshpande S."/>
            <person name="Douglass A.P."/>
            <person name="Hanson S.J."/>
            <person name="Klenk H.-P."/>
            <person name="Labutti K."/>
            <person name="Lapidus A."/>
            <person name="Lindquist E."/>
            <person name="Lipzen A."/>
            <person name="Meier-Kolthoff J.P."/>
            <person name="Ohm R.A."/>
            <person name="Otillar R.P."/>
            <person name="Pangilinan J."/>
            <person name="Peng Y."/>
            <person name="Rokas A."/>
            <person name="Rosa C.A."/>
            <person name="Scheuner C."/>
            <person name="Sibirny A.A."/>
            <person name="Slot J.C."/>
            <person name="Stielow J.B."/>
            <person name="Sun H."/>
            <person name="Kurtzman C.P."/>
            <person name="Blackwell M."/>
            <person name="Grigoriev I.V."/>
            <person name="Jeffries T.W."/>
        </authorList>
    </citation>
    <scope>NUCLEOTIDE SEQUENCE [LARGE SCALE GENOMIC DNA]</scope>
    <source>
        <strain evidence="6">NRRL Y-17324</strain>
    </source>
</reference>
<dbReference type="InterPro" id="IPR002347">
    <property type="entry name" value="SDR_fam"/>
</dbReference>
<protein>
    <submittedName>
        <fullName evidence="5">NAD(P)-binding protein</fullName>
    </submittedName>
</protein>
<dbReference type="Gene3D" id="3.40.50.720">
    <property type="entry name" value="NAD(P)-binding Rossmann-like Domain"/>
    <property type="match status" value="1"/>
</dbReference>
<dbReference type="GO" id="GO:0048038">
    <property type="term" value="F:quinone binding"/>
    <property type="evidence" value="ECO:0007669"/>
    <property type="project" value="TreeGrafter"/>
</dbReference>
<name>A0A1E4SF86_9ASCO</name>
<dbReference type="Proteomes" id="UP000094285">
    <property type="component" value="Unassembled WGS sequence"/>
</dbReference>
<dbReference type="InterPro" id="IPR036291">
    <property type="entry name" value="NAD(P)-bd_dom_sf"/>
</dbReference>
<dbReference type="GO" id="GO:0006633">
    <property type="term" value="P:fatty acid biosynthetic process"/>
    <property type="evidence" value="ECO:0007669"/>
    <property type="project" value="TreeGrafter"/>
</dbReference>
<dbReference type="GeneID" id="30982129"/>
<organism evidence="5 6">
    <name type="scientific">Suhomyces tanzawaensis NRRL Y-17324</name>
    <dbReference type="NCBI Taxonomy" id="984487"/>
    <lineage>
        <taxon>Eukaryota</taxon>
        <taxon>Fungi</taxon>
        <taxon>Dikarya</taxon>
        <taxon>Ascomycota</taxon>
        <taxon>Saccharomycotina</taxon>
        <taxon>Pichiomycetes</taxon>
        <taxon>Debaryomycetaceae</taxon>
        <taxon>Suhomyces</taxon>
    </lineage>
</organism>
<keyword evidence="3" id="KW-0560">Oxidoreductase</keyword>
<dbReference type="SUPFAM" id="SSF51735">
    <property type="entry name" value="NAD(P)-binding Rossmann-fold domains"/>
    <property type="match status" value="1"/>
</dbReference>
<dbReference type="PRINTS" id="PR00080">
    <property type="entry name" value="SDRFAMILY"/>
</dbReference>
<dbReference type="CDD" id="cd05233">
    <property type="entry name" value="SDR_c"/>
    <property type="match status" value="1"/>
</dbReference>
<keyword evidence="6" id="KW-1185">Reference proteome</keyword>
<evidence type="ECO:0000313" key="5">
    <source>
        <dbReference type="EMBL" id="ODV78194.1"/>
    </source>
</evidence>